<dbReference type="Proteomes" id="UP000594263">
    <property type="component" value="Unplaced"/>
</dbReference>
<keyword evidence="2" id="KW-0472">Membrane</keyword>
<evidence type="ECO:0000256" key="1">
    <source>
        <dbReference type="SAM" id="MobiDB-lite"/>
    </source>
</evidence>
<dbReference type="PANTHER" id="PTHR34962">
    <property type="entry name" value="EMBRYO DEFECTIVE 1703-RELATED"/>
    <property type="match status" value="1"/>
</dbReference>
<dbReference type="AlphaFoldDB" id="A0A7N0UI99"/>
<evidence type="ECO:0000256" key="2">
    <source>
        <dbReference type="SAM" id="Phobius"/>
    </source>
</evidence>
<feature type="compositionally biased region" description="Polar residues" evidence="1">
    <location>
        <begin position="434"/>
        <end position="455"/>
    </location>
</feature>
<keyword evidence="2" id="KW-1133">Transmembrane helix</keyword>
<evidence type="ECO:0000313" key="3">
    <source>
        <dbReference type="EnsemblPlants" id="Kaladp0069s0026.1.v1.1"/>
    </source>
</evidence>
<sequence>MAAANCSAAVLSKAVRLRPVAMSSTSVSSLPSFGRRRNHLRPKILRTLTKPYPTPGTPIPPPSVPLERLEIPESTGTDVLERDVDEKAVAEAAAVGEESGRVGVECDTGLVCNEAVAEMPSLRAGNFSGKMDMKVGLYAVGFFVLQTVCAVLIFGSSRVSRESEHDESESMGCEKETVVSQDDGRIRKIIAKASALVKVDESVLEERIAEIRAMAREARVREAKASGLKSDQDGFGDDDELDGIQKEVSTRLVRLQKKLSSVQDKSPVALVNNNLNKAEKGSGSSKEVTGSLVFKKKQTSRSTMTTKPLSDVKGFSSITGNKESLTDKNIIAREEESDVNSANPVDLTYLLISDENTSIDVSSNAKHDVDKKLIRKRALELKRRRSSQKAEASTVETNADAVQDSGCGNPVESSKRPTLIEGGQQEIVQNVKNDAPSLNGSSKNGVSKTTVGATTRNKESDENGAWWLHLPCVFAILMRQGSGNEGPGGVYTLKTNSKSPQTEDEAFTVAFEDRGDANNFCYILESFFEDMADFSADIVPLSTKEIREPVESGDLKMIIVKKGQVELYAGQPLGEVETCLRSLVL</sequence>
<organism evidence="3 4">
    <name type="scientific">Kalanchoe fedtschenkoi</name>
    <name type="common">Lavender scallops</name>
    <name type="synonym">South American air plant</name>
    <dbReference type="NCBI Taxonomy" id="63787"/>
    <lineage>
        <taxon>Eukaryota</taxon>
        <taxon>Viridiplantae</taxon>
        <taxon>Streptophyta</taxon>
        <taxon>Embryophyta</taxon>
        <taxon>Tracheophyta</taxon>
        <taxon>Spermatophyta</taxon>
        <taxon>Magnoliopsida</taxon>
        <taxon>eudicotyledons</taxon>
        <taxon>Gunneridae</taxon>
        <taxon>Pentapetalae</taxon>
        <taxon>Saxifragales</taxon>
        <taxon>Crassulaceae</taxon>
        <taxon>Kalanchoe</taxon>
    </lineage>
</organism>
<keyword evidence="2" id="KW-0812">Transmembrane</keyword>
<reference evidence="3" key="1">
    <citation type="submission" date="2021-01" db="UniProtKB">
        <authorList>
            <consortium name="EnsemblPlants"/>
        </authorList>
    </citation>
    <scope>IDENTIFICATION</scope>
</reference>
<dbReference type="Gramene" id="Kaladp0069s0026.1.v1.1">
    <property type="protein sequence ID" value="Kaladp0069s0026.1.v1.1"/>
    <property type="gene ID" value="Kaladp0069s0026.v1.1"/>
</dbReference>
<feature type="region of interest" description="Disordered" evidence="1">
    <location>
        <begin position="383"/>
        <end position="415"/>
    </location>
</feature>
<name>A0A7N0UI99_KALFE</name>
<feature type="region of interest" description="Disordered" evidence="1">
    <location>
        <begin position="434"/>
        <end position="457"/>
    </location>
</feature>
<evidence type="ECO:0000313" key="4">
    <source>
        <dbReference type="Proteomes" id="UP000594263"/>
    </source>
</evidence>
<dbReference type="EnsemblPlants" id="Kaladp0069s0026.1.v1.1">
    <property type="protein sequence ID" value="Kaladp0069s0026.1.v1.1"/>
    <property type="gene ID" value="Kaladp0069s0026.v1.1"/>
</dbReference>
<proteinExistence type="predicted"/>
<dbReference type="OMA" id="EIQHMAR"/>
<keyword evidence="4" id="KW-1185">Reference proteome</keyword>
<protein>
    <submittedName>
        <fullName evidence="3">Uncharacterized protein</fullName>
    </submittedName>
</protein>
<dbReference type="PANTHER" id="PTHR34962:SF3">
    <property type="entry name" value="ABC SUBFAMILY C PROTEIN"/>
    <property type="match status" value="1"/>
</dbReference>
<feature type="transmembrane region" description="Helical" evidence="2">
    <location>
        <begin position="135"/>
        <end position="155"/>
    </location>
</feature>
<dbReference type="InterPro" id="IPR021503">
    <property type="entry name" value="DUF3110"/>
</dbReference>
<accession>A0A7N0UI99</accession>
<dbReference type="Pfam" id="PF11360">
    <property type="entry name" value="DUF3110"/>
    <property type="match status" value="1"/>
</dbReference>